<dbReference type="PROSITE" id="PS51420">
    <property type="entry name" value="RHO"/>
    <property type="match status" value="1"/>
</dbReference>
<evidence type="ECO:0000256" key="7">
    <source>
        <dbReference type="ARBA" id="ARBA00023136"/>
    </source>
</evidence>
<name>A0A060T7R3_BLAAD</name>
<organism evidence="13">
    <name type="scientific">Blastobotrys adeninivorans</name>
    <name type="common">Yeast</name>
    <name type="synonym">Arxula adeninivorans</name>
    <dbReference type="NCBI Taxonomy" id="409370"/>
    <lineage>
        <taxon>Eukaryota</taxon>
        <taxon>Fungi</taxon>
        <taxon>Dikarya</taxon>
        <taxon>Ascomycota</taxon>
        <taxon>Saccharomycotina</taxon>
        <taxon>Dipodascomycetes</taxon>
        <taxon>Dipodascales</taxon>
        <taxon>Trichomonascaceae</taxon>
        <taxon>Blastobotrys</taxon>
    </lineage>
</organism>
<sequence length="185" mass="20787">MSKPPRARRVAVVGSRAVGKSSMTVQFVEDHFVESYYPTIENQFSKLVRYKGQEYEVEILDTAGQDEYSIINQKHLIGIHGYLLVYSIASRSSFEMIPIIRDKILNNLGTEHIPAVVVGNKSDLHMQRQVPDTEGQELAKSLDSAFIECSARHNENIAKAFELLIREIDRKENNNSESGGSCSIS</sequence>
<evidence type="ECO:0000256" key="5">
    <source>
        <dbReference type="ARBA" id="ARBA00022842"/>
    </source>
</evidence>
<dbReference type="SMART" id="SM00174">
    <property type="entry name" value="RHO"/>
    <property type="match status" value="1"/>
</dbReference>
<dbReference type="SMART" id="SM00173">
    <property type="entry name" value="RAS"/>
    <property type="match status" value="1"/>
</dbReference>
<keyword evidence="2" id="KW-0479">Metal-binding</keyword>
<comment type="similarity">
    <text evidence="10">Belongs to the small GTPase superfamily. Rheb family.</text>
</comment>
<dbReference type="NCBIfam" id="TIGR00231">
    <property type="entry name" value="small_GTP"/>
    <property type="match status" value="1"/>
</dbReference>
<evidence type="ECO:0000256" key="1">
    <source>
        <dbReference type="ARBA" id="ARBA00022481"/>
    </source>
</evidence>
<dbReference type="GO" id="GO:0003924">
    <property type="term" value="F:GTPase activity"/>
    <property type="evidence" value="ECO:0007669"/>
    <property type="project" value="InterPro"/>
</dbReference>
<dbReference type="CDD" id="cd04137">
    <property type="entry name" value="RheB"/>
    <property type="match status" value="1"/>
</dbReference>
<protein>
    <submittedName>
        <fullName evidence="13">ARAD1D05082p</fullName>
    </submittedName>
</protein>
<dbReference type="PhylomeDB" id="A0A060T7R3"/>
<evidence type="ECO:0000256" key="8">
    <source>
        <dbReference type="ARBA" id="ARBA00023288"/>
    </source>
</evidence>
<keyword evidence="9" id="KW-0636">Prenylation</keyword>
<accession>A0A060T7R3</accession>
<dbReference type="GO" id="GO:0007165">
    <property type="term" value="P:signal transduction"/>
    <property type="evidence" value="ECO:0007669"/>
    <property type="project" value="InterPro"/>
</dbReference>
<dbReference type="AlphaFoldDB" id="A0A060T7R3"/>
<comment type="catalytic activity">
    <reaction evidence="12">
        <text>GTP + H2O = GDP + phosphate + H(+)</text>
        <dbReference type="Rhea" id="RHEA:19669"/>
        <dbReference type="ChEBI" id="CHEBI:15377"/>
        <dbReference type="ChEBI" id="CHEBI:15378"/>
        <dbReference type="ChEBI" id="CHEBI:37565"/>
        <dbReference type="ChEBI" id="CHEBI:43474"/>
        <dbReference type="ChEBI" id="CHEBI:58189"/>
    </reaction>
    <physiologicalReaction direction="left-to-right" evidence="12">
        <dbReference type="Rhea" id="RHEA:19670"/>
    </physiologicalReaction>
</comment>
<dbReference type="FunFam" id="3.40.50.300:FF:000273">
    <property type="entry name" value="GTP-binding protein Rheb homolog"/>
    <property type="match status" value="1"/>
</dbReference>
<dbReference type="PROSITE" id="PS51421">
    <property type="entry name" value="RAS"/>
    <property type="match status" value="1"/>
</dbReference>
<dbReference type="GO" id="GO:0016020">
    <property type="term" value="C:membrane"/>
    <property type="evidence" value="ECO:0007669"/>
    <property type="project" value="InterPro"/>
</dbReference>
<dbReference type="Gene3D" id="3.40.50.300">
    <property type="entry name" value="P-loop containing nucleotide triphosphate hydrolases"/>
    <property type="match status" value="1"/>
</dbReference>
<evidence type="ECO:0000256" key="10">
    <source>
        <dbReference type="ARBA" id="ARBA00037969"/>
    </source>
</evidence>
<reference evidence="13" key="2">
    <citation type="submission" date="2014-06" db="EMBL/GenBank/DDBJ databases">
        <title>The complete genome of Blastobotrys (Arxula) adeninivorans LS3 - a yeast of biotechnological interest.</title>
        <authorList>
            <person name="Kunze G."/>
            <person name="Gaillardin C."/>
            <person name="Czernicka M."/>
            <person name="Durrens P."/>
            <person name="Martin T."/>
            <person name="Boer E."/>
            <person name="Gabaldon T."/>
            <person name="Cruz J."/>
            <person name="Talla E."/>
            <person name="Marck C."/>
            <person name="Goffeau A."/>
            <person name="Barbe V."/>
            <person name="Baret P."/>
            <person name="Baronian K."/>
            <person name="Beier S."/>
            <person name="Bleykasten C."/>
            <person name="Bode R."/>
            <person name="Casaregola S."/>
            <person name="Despons L."/>
            <person name="Fairhead C."/>
            <person name="Giersberg M."/>
            <person name="Gierski P."/>
            <person name="Hahnel U."/>
            <person name="Hartmann A."/>
            <person name="Jankowska D."/>
            <person name="Jubin C."/>
            <person name="Jung P."/>
            <person name="Lafontaine I."/>
            <person name="Leh-Louis V."/>
            <person name="Lemaire M."/>
            <person name="Marcet-Houben M."/>
            <person name="Mascher M."/>
            <person name="Morel G."/>
            <person name="Richard G.-F."/>
            <person name="Riechen J."/>
            <person name="Sacerdot C."/>
            <person name="Sarkar A."/>
            <person name="Savel G."/>
            <person name="Schacherer J."/>
            <person name="Sherman D."/>
            <person name="Straub M.-L."/>
            <person name="Stein N."/>
            <person name="Thierry A."/>
            <person name="Trautwein-Schult A."/>
            <person name="Westhof E."/>
            <person name="Worch S."/>
            <person name="Dujon B."/>
            <person name="Souciet J.-L."/>
            <person name="Wincker P."/>
            <person name="Scholz U."/>
            <person name="Neuveglise N."/>
        </authorList>
    </citation>
    <scope>NUCLEOTIDE SEQUENCE</scope>
    <source>
        <strain evidence="13">LS3</strain>
    </source>
</reference>
<evidence type="ECO:0000256" key="3">
    <source>
        <dbReference type="ARBA" id="ARBA00022741"/>
    </source>
</evidence>
<dbReference type="SMART" id="SM00175">
    <property type="entry name" value="RAB"/>
    <property type="match status" value="1"/>
</dbReference>
<dbReference type="InterPro" id="IPR005225">
    <property type="entry name" value="Small_GTP-bd"/>
</dbReference>
<dbReference type="InterPro" id="IPR027417">
    <property type="entry name" value="P-loop_NTPase"/>
</dbReference>
<dbReference type="PROSITE" id="PS51419">
    <property type="entry name" value="RAB"/>
    <property type="match status" value="1"/>
</dbReference>
<keyword evidence="5" id="KW-0460">Magnesium</keyword>
<evidence type="ECO:0000256" key="6">
    <source>
        <dbReference type="ARBA" id="ARBA00023134"/>
    </source>
</evidence>
<reference evidence="13" key="1">
    <citation type="submission" date="2014-02" db="EMBL/GenBank/DDBJ databases">
        <authorList>
            <person name="Genoscope - CEA"/>
        </authorList>
    </citation>
    <scope>NUCLEOTIDE SEQUENCE</scope>
    <source>
        <strain evidence="13">LS3</strain>
    </source>
</reference>
<keyword evidence="1" id="KW-0488">Methylation</keyword>
<keyword evidence="8" id="KW-0449">Lipoprotein</keyword>
<keyword evidence="7" id="KW-0472">Membrane</keyword>
<dbReference type="Pfam" id="PF00071">
    <property type="entry name" value="Ras"/>
    <property type="match status" value="1"/>
</dbReference>
<dbReference type="PRINTS" id="PR00449">
    <property type="entry name" value="RASTRNSFRMNG"/>
</dbReference>
<evidence type="ECO:0000256" key="9">
    <source>
        <dbReference type="ARBA" id="ARBA00023289"/>
    </source>
</evidence>
<evidence type="ECO:0000256" key="12">
    <source>
        <dbReference type="ARBA" id="ARBA00049117"/>
    </source>
</evidence>
<dbReference type="InterPro" id="IPR001806">
    <property type="entry name" value="Small_GTPase"/>
</dbReference>
<dbReference type="GO" id="GO:0012505">
    <property type="term" value="C:endomembrane system"/>
    <property type="evidence" value="ECO:0007669"/>
    <property type="project" value="UniProtKB-SubCell"/>
</dbReference>
<keyword evidence="3" id="KW-0547">Nucleotide-binding</keyword>
<keyword evidence="4" id="KW-0378">Hydrolase</keyword>
<dbReference type="PANTHER" id="PTHR24070">
    <property type="entry name" value="RAS, DI-RAS, AND RHEB FAMILY MEMBERS OF SMALL GTPASE SUPERFAMILY"/>
    <property type="match status" value="1"/>
</dbReference>
<comment type="subcellular location">
    <subcellularLocation>
        <location evidence="11">Endomembrane system</location>
        <topology evidence="11">Lipid-anchor</topology>
        <orientation evidence="11">Cytoplasmic side</orientation>
    </subcellularLocation>
</comment>
<evidence type="ECO:0000256" key="11">
    <source>
        <dbReference type="ARBA" id="ARBA00046278"/>
    </source>
</evidence>
<dbReference type="SUPFAM" id="SSF52540">
    <property type="entry name" value="P-loop containing nucleoside triphosphate hydrolases"/>
    <property type="match status" value="1"/>
</dbReference>
<evidence type="ECO:0000313" key="13">
    <source>
        <dbReference type="EMBL" id="CDP37155.1"/>
    </source>
</evidence>
<gene>
    <name evidence="13" type="ORF">GNLVRS02_ARAD1D05082g</name>
</gene>
<proteinExistence type="inferred from homology"/>
<evidence type="ECO:0000256" key="4">
    <source>
        <dbReference type="ARBA" id="ARBA00022801"/>
    </source>
</evidence>
<dbReference type="GO" id="GO:0005525">
    <property type="term" value="F:GTP binding"/>
    <property type="evidence" value="ECO:0007669"/>
    <property type="project" value="UniProtKB-KW"/>
</dbReference>
<evidence type="ECO:0000256" key="2">
    <source>
        <dbReference type="ARBA" id="ARBA00022723"/>
    </source>
</evidence>
<keyword evidence="6" id="KW-0342">GTP-binding</keyword>
<dbReference type="InterPro" id="IPR020849">
    <property type="entry name" value="Small_GTPase_Ras-type"/>
</dbReference>
<dbReference type="EMBL" id="HG937694">
    <property type="protein sequence ID" value="CDP37155.1"/>
    <property type="molecule type" value="Genomic_DNA"/>
</dbReference>
<dbReference type="GO" id="GO:0046872">
    <property type="term" value="F:metal ion binding"/>
    <property type="evidence" value="ECO:0007669"/>
    <property type="project" value="UniProtKB-KW"/>
</dbReference>